<dbReference type="PANTHER" id="PTHR43014">
    <property type="entry name" value="MERCURIC REDUCTASE"/>
    <property type="match status" value="1"/>
</dbReference>
<comment type="cofactor">
    <cofactor evidence="1">
        <name>FAD</name>
        <dbReference type="ChEBI" id="CHEBI:57692"/>
    </cofactor>
</comment>
<dbReference type="PANTHER" id="PTHR43014:SF4">
    <property type="entry name" value="PYRIDINE NUCLEOTIDE-DISULFIDE OXIDOREDUCTASE RCLA-RELATED"/>
    <property type="match status" value="1"/>
</dbReference>
<dbReference type="GO" id="GO:0004148">
    <property type="term" value="F:dihydrolipoyl dehydrogenase (NADH) activity"/>
    <property type="evidence" value="ECO:0007669"/>
    <property type="project" value="UniProtKB-EC"/>
</dbReference>
<keyword evidence="7" id="KW-1185">Reference proteome</keyword>
<comment type="caution">
    <text evidence="6">The sequence shown here is derived from an EMBL/GenBank/DDBJ whole genome shotgun (WGS) entry which is preliminary data.</text>
</comment>
<dbReference type="EMBL" id="JACJFM010000021">
    <property type="protein sequence ID" value="MBB1487948.1"/>
    <property type="molecule type" value="Genomic_DNA"/>
</dbReference>
<dbReference type="Gene3D" id="3.30.390.30">
    <property type="match status" value="1"/>
</dbReference>
<keyword evidence="6" id="KW-0560">Oxidoreductase</keyword>
<dbReference type="Pfam" id="PF07992">
    <property type="entry name" value="Pyr_redox_2"/>
    <property type="match status" value="1"/>
</dbReference>
<dbReference type="InterPro" id="IPR016156">
    <property type="entry name" value="FAD/NAD-linked_Rdtase_dimer_sf"/>
</dbReference>
<reference evidence="6 7" key="1">
    <citation type="submission" date="2020-08" db="EMBL/GenBank/DDBJ databases">
        <title>Oceanospirillum sp. nov. isolated from marine sediment.</title>
        <authorList>
            <person name="Ji X."/>
        </authorList>
    </citation>
    <scope>NUCLEOTIDE SEQUENCE [LARGE SCALE GENOMIC DNA]</scope>
    <source>
        <strain evidence="6 7">D5</strain>
    </source>
</reference>
<evidence type="ECO:0000256" key="1">
    <source>
        <dbReference type="ARBA" id="ARBA00001974"/>
    </source>
</evidence>
<dbReference type="PRINTS" id="PR00368">
    <property type="entry name" value="FADPNR"/>
</dbReference>
<feature type="domain" description="FAD/NAD(P)-binding" evidence="5">
    <location>
        <begin position="6"/>
        <end position="316"/>
    </location>
</feature>
<dbReference type="Gene3D" id="3.50.50.60">
    <property type="entry name" value="FAD/NAD(P)-binding domain"/>
    <property type="match status" value="2"/>
</dbReference>
<dbReference type="RefSeq" id="WP_182809727.1">
    <property type="nucleotide sequence ID" value="NZ_JACJFM010000021.1"/>
</dbReference>
<dbReference type="AlphaFoldDB" id="A0A839ISI9"/>
<proteinExistence type="predicted"/>
<dbReference type="SUPFAM" id="SSF55424">
    <property type="entry name" value="FAD/NAD-linked reductases, dimerisation (C-terminal) domain"/>
    <property type="match status" value="1"/>
</dbReference>
<dbReference type="PRINTS" id="PR00411">
    <property type="entry name" value="PNDRDTASEI"/>
</dbReference>
<dbReference type="NCBIfam" id="NF004939">
    <property type="entry name" value="PRK06292.1-1"/>
    <property type="match status" value="1"/>
</dbReference>
<accession>A0A839ISI9</accession>
<protein>
    <submittedName>
        <fullName evidence="6">Dihydrolipoyl dehydrogenase</fullName>
        <ecNumber evidence="6">1.8.1.4</ecNumber>
    </submittedName>
</protein>
<evidence type="ECO:0000313" key="7">
    <source>
        <dbReference type="Proteomes" id="UP000565262"/>
    </source>
</evidence>
<dbReference type="Proteomes" id="UP000565262">
    <property type="component" value="Unassembled WGS sequence"/>
</dbReference>
<sequence>MIRRVKVAIIGAGTAGLTALKTVSRFTDDFVVIDPGPDGTTSARSGCMPSKALITAAHEYHKRHFLPELGISHAHNLHIESREVMKRIRQLRERFSQGPVRAIEKLEERFIRGRACFESAEQIRVGDILIQAEKVIVAVGSSPELSAEWASFSGVMTTDQFFDLEKLPASLAVIGLGSAGLEIAQALSRLGVQVVAFEQEDWLGGIYDPDIQYWAREYFSSEYMICSGQSVRVDTEAGGFSVGSGKERYRVEKVLVTGGRRTALSAMNFAVTGLPMTASGVPIFDPETLQVGDSGIFIAGDAGQKEMKMHHAADEGRIAGFNAAGPDGVKRYQRRVPLSITFTDPQIARFGLRYDQLNLSETAIGSADFGFQNRALIMGEHRGLVRLYADRVSRKLTGGEMLVPRAEHFAFELATCIHNGMTVDEMVWLPFYHPTMEEGLRSALYNLGEELGGVLPEHFLPEI</sequence>
<evidence type="ECO:0000256" key="3">
    <source>
        <dbReference type="ARBA" id="ARBA00022827"/>
    </source>
</evidence>
<evidence type="ECO:0000256" key="2">
    <source>
        <dbReference type="ARBA" id="ARBA00022630"/>
    </source>
</evidence>
<dbReference type="InterPro" id="IPR023753">
    <property type="entry name" value="FAD/NAD-binding_dom"/>
</dbReference>
<dbReference type="InterPro" id="IPR004099">
    <property type="entry name" value="Pyr_nucl-diS_OxRdtase_dimer"/>
</dbReference>
<keyword evidence="3" id="KW-0274">FAD</keyword>
<dbReference type="GO" id="GO:0003955">
    <property type="term" value="F:NAD(P)H dehydrogenase (quinone) activity"/>
    <property type="evidence" value="ECO:0007669"/>
    <property type="project" value="TreeGrafter"/>
</dbReference>
<dbReference type="SUPFAM" id="SSF51905">
    <property type="entry name" value="FAD/NAD(P)-binding domain"/>
    <property type="match status" value="1"/>
</dbReference>
<dbReference type="GO" id="GO:0050660">
    <property type="term" value="F:flavin adenine dinucleotide binding"/>
    <property type="evidence" value="ECO:0007669"/>
    <property type="project" value="TreeGrafter"/>
</dbReference>
<dbReference type="Pfam" id="PF02852">
    <property type="entry name" value="Pyr_redox_dim"/>
    <property type="match status" value="1"/>
</dbReference>
<organism evidence="6 7">
    <name type="scientific">Oceanospirillum sediminis</name>
    <dbReference type="NCBI Taxonomy" id="2760088"/>
    <lineage>
        <taxon>Bacteria</taxon>
        <taxon>Pseudomonadati</taxon>
        <taxon>Pseudomonadota</taxon>
        <taxon>Gammaproteobacteria</taxon>
        <taxon>Oceanospirillales</taxon>
        <taxon>Oceanospirillaceae</taxon>
        <taxon>Oceanospirillum</taxon>
    </lineage>
</organism>
<gene>
    <name evidence="6" type="ORF">H4O21_15180</name>
</gene>
<feature type="domain" description="Pyridine nucleotide-disulphide oxidoreductase dimerisation" evidence="4">
    <location>
        <begin position="339"/>
        <end position="443"/>
    </location>
</feature>
<dbReference type="InterPro" id="IPR036188">
    <property type="entry name" value="FAD/NAD-bd_sf"/>
</dbReference>
<name>A0A839ISI9_9GAMM</name>
<evidence type="ECO:0000259" key="4">
    <source>
        <dbReference type="Pfam" id="PF02852"/>
    </source>
</evidence>
<evidence type="ECO:0000259" key="5">
    <source>
        <dbReference type="Pfam" id="PF07992"/>
    </source>
</evidence>
<dbReference type="EC" id="1.8.1.4" evidence="6"/>
<evidence type="ECO:0000313" key="6">
    <source>
        <dbReference type="EMBL" id="MBB1487948.1"/>
    </source>
</evidence>
<keyword evidence="2" id="KW-0285">Flavoprotein</keyword>